<proteinExistence type="predicted"/>
<dbReference type="InterPro" id="IPR036388">
    <property type="entry name" value="WH-like_DNA-bd_sf"/>
</dbReference>
<dbReference type="InterPro" id="IPR036390">
    <property type="entry name" value="WH_DNA-bd_sf"/>
</dbReference>
<dbReference type="EMBL" id="JAENIK010000011">
    <property type="protein sequence ID" value="MBK1815989.1"/>
    <property type="molecule type" value="Genomic_DNA"/>
</dbReference>
<protein>
    <submittedName>
        <fullName evidence="1">Transcriptional repressor</fullName>
    </submittedName>
</protein>
<keyword evidence="2" id="KW-1185">Reference proteome</keyword>
<dbReference type="Proteomes" id="UP000600139">
    <property type="component" value="Unassembled WGS sequence"/>
</dbReference>
<comment type="caution">
    <text evidence="1">The sequence shown here is derived from an EMBL/GenBank/DDBJ whole genome shotgun (WGS) entry which is preliminary data.</text>
</comment>
<accession>A0A934R6E7</accession>
<organism evidence="1 2">
    <name type="scientific">Luteolibacter yonseiensis</name>
    <dbReference type="NCBI Taxonomy" id="1144680"/>
    <lineage>
        <taxon>Bacteria</taxon>
        <taxon>Pseudomonadati</taxon>
        <taxon>Verrucomicrobiota</taxon>
        <taxon>Verrucomicrobiia</taxon>
        <taxon>Verrucomicrobiales</taxon>
        <taxon>Verrucomicrobiaceae</taxon>
        <taxon>Luteolibacter</taxon>
    </lineage>
</organism>
<dbReference type="PANTHER" id="PTHR33202">
    <property type="entry name" value="ZINC UPTAKE REGULATION PROTEIN"/>
    <property type="match status" value="1"/>
</dbReference>
<dbReference type="AlphaFoldDB" id="A0A934R6E7"/>
<name>A0A934R6E7_9BACT</name>
<evidence type="ECO:0000313" key="1">
    <source>
        <dbReference type="EMBL" id="MBK1815989.1"/>
    </source>
</evidence>
<dbReference type="PANTHER" id="PTHR33202:SF7">
    <property type="entry name" value="FERRIC UPTAKE REGULATION PROTEIN"/>
    <property type="match status" value="1"/>
</dbReference>
<dbReference type="GO" id="GO:0008270">
    <property type="term" value="F:zinc ion binding"/>
    <property type="evidence" value="ECO:0007669"/>
    <property type="project" value="TreeGrafter"/>
</dbReference>
<dbReference type="SUPFAM" id="SSF46785">
    <property type="entry name" value="Winged helix' DNA-binding domain"/>
    <property type="match status" value="1"/>
</dbReference>
<dbReference type="RefSeq" id="WP_200350949.1">
    <property type="nucleotide sequence ID" value="NZ_BAABHZ010000006.1"/>
</dbReference>
<dbReference type="GO" id="GO:0045892">
    <property type="term" value="P:negative regulation of DNA-templated transcription"/>
    <property type="evidence" value="ECO:0007669"/>
    <property type="project" value="TreeGrafter"/>
</dbReference>
<dbReference type="Pfam" id="PF01475">
    <property type="entry name" value="FUR"/>
    <property type="match status" value="1"/>
</dbReference>
<dbReference type="GO" id="GO:1900376">
    <property type="term" value="P:regulation of secondary metabolite biosynthetic process"/>
    <property type="evidence" value="ECO:0007669"/>
    <property type="project" value="TreeGrafter"/>
</dbReference>
<dbReference type="InterPro" id="IPR002481">
    <property type="entry name" value="FUR"/>
</dbReference>
<sequence length="142" mass="16136">MVNPNPEFSAETEIPEEISGLRMTRQRQEVYRILMQERNHPTANDVFMRVKDRLPNISLATVYNCLEALVQHGIIRQVNFERSSSRYCSNLQEHGHFHDKSTGVIHDVVFKPGINLTDVLDLPPGALVEDVEITLRGKIATA</sequence>
<dbReference type="CDD" id="cd07153">
    <property type="entry name" value="Fur_like"/>
    <property type="match status" value="1"/>
</dbReference>
<dbReference type="GO" id="GO:0000976">
    <property type="term" value="F:transcription cis-regulatory region binding"/>
    <property type="evidence" value="ECO:0007669"/>
    <property type="project" value="TreeGrafter"/>
</dbReference>
<gene>
    <name evidence="1" type="ORF">JIN84_10220</name>
</gene>
<evidence type="ECO:0000313" key="2">
    <source>
        <dbReference type="Proteomes" id="UP000600139"/>
    </source>
</evidence>
<dbReference type="GO" id="GO:0003700">
    <property type="term" value="F:DNA-binding transcription factor activity"/>
    <property type="evidence" value="ECO:0007669"/>
    <property type="project" value="InterPro"/>
</dbReference>
<dbReference type="Gene3D" id="1.10.10.10">
    <property type="entry name" value="Winged helix-like DNA-binding domain superfamily/Winged helix DNA-binding domain"/>
    <property type="match status" value="1"/>
</dbReference>
<reference evidence="1" key="1">
    <citation type="submission" date="2021-01" db="EMBL/GenBank/DDBJ databases">
        <title>Modified the classification status of verrucomicrobia.</title>
        <authorList>
            <person name="Feng X."/>
        </authorList>
    </citation>
    <scope>NUCLEOTIDE SEQUENCE</scope>
    <source>
        <strain evidence="1">JCM 18052</strain>
    </source>
</reference>